<comment type="caution">
    <text evidence="4">The sequence shown here is derived from an EMBL/GenBank/DDBJ whole genome shotgun (WGS) entry which is preliminary data.</text>
</comment>
<evidence type="ECO:0000313" key="5">
    <source>
        <dbReference type="Proteomes" id="UP000321250"/>
    </source>
</evidence>
<dbReference type="PANTHER" id="PTHR43877">
    <property type="entry name" value="AMINOALKYLPHOSPHONATE N-ACETYLTRANSFERASE-RELATED-RELATED"/>
    <property type="match status" value="1"/>
</dbReference>
<dbReference type="CDD" id="cd04301">
    <property type="entry name" value="NAT_SF"/>
    <property type="match status" value="1"/>
</dbReference>
<dbReference type="InterPro" id="IPR000182">
    <property type="entry name" value="GNAT_dom"/>
</dbReference>
<keyword evidence="2" id="KW-0012">Acyltransferase</keyword>
<accession>A0A5C6UGB2</accession>
<evidence type="ECO:0000313" key="4">
    <source>
        <dbReference type="EMBL" id="TXC71823.1"/>
    </source>
</evidence>
<proteinExistence type="predicted"/>
<dbReference type="RefSeq" id="WP_147083100.1">
    <property type="nucleotide sequence ID" value="NZ_VOQR01000001.1"/>
</dbReference>
<dbReference type="InterPro" id="IPR050832">
    <property type="entry name" value="Bact_Acetyltransf"/>
</dbReference>
<dbReference type="Gene3D" id="3.40.630.30">
    <property type="match status" value="1"/>
</dbReference>
<dbReference type="OrthoDB" id="143110at2"/>
<dbReference type="EMBL" id="VOQR01000001">
    <property type="protein sequence ID" value="TXC71823.1"/>
    <property type="molecule type" value="Genomic_DNA"/>
</dbReference>
<dbReference type="Proteomes" id="UP000321250">
    <property type="component" value="Unassembled WGS sequence"/>
</dbReference>
<keyword evidence="1 4" id="KW-0808">Transferase</keyword>
<dbReference type="InterPro" id="IPR016181">
    <property type="entry name" value="Acyl_CoA_acyltransferase"/>
</dbReference>
<dbReference type="Pfam" id="PF00583">
    <property type="entry name" value="Acetyltransf_1"/>
    <property type="match status" value="1"/>
</dbReference>
<keyword evidence="5" id="KW-1185">Reference proteome</keyword>
<evidence type="ECO:0000259" key="3">
    <source>
        <dbReference type="PROSITE" id="PS51186"/>
    </source>
</evidence>
<protein>
    <submittedName>
        <fullName evidence="4">GNAT family N-acetyltransferase</fullName>
    </submittedName>
</protein>
<dbReference type="AlphaFoldDB" id="A0A5C6UGB2"/>
<evidence type="ECO:0000256" key="1">
    <source>
        <dbReference type="ARBA" id="ARBA00022679"/>
    </source>
</evidence>
<feature type="domain" description="N-acetyltransferase" evidence="3">
    <location>
        <begin position="2"/>
        <end position="171"/>
    </location>
</feature>
<dbReference type="SUPFAM" id="SSF55729">
    <property type="entry name" value="Acyl-CoA N-acyltransferases (Nat)"/>
    <property type="match status" value="1"/>
</dbReference>
<sequence length="171" mass="18676">MTAYRDATSADGPALDAMARAIWIATFAHTAPAADIAAYVATAYGPDGALLRDLADPAIHFRLAVEDGRIVGYAKLTQPWVVEAATQPGALQLSQLYVVADRHGQGVAQGLMDWTIATARARGAPALFLTVFEHNPRARRFYERYGFVHVGDYAFHTGTQIDRDEVMRLML</sequence>
<evidence type="ECO:0000256" key="2">
    <source>
        <dbReference type="ARBA" id="ARBA00023315"/>
    </source>
</evidence>
<name>A0A5C6UGB2_9SPHN</name>
<gene>
    <name evidence="4" type="ORF">FSB78_13320</name>
</gene>
<organism evidence="4 5">
    <name type="scientific">Sphingomonas ginsenosidivorax</name>
    <dbReference type="NCBI Taxonomy" id="862135"/>
    <lineage>
        <taxon>Bacteria</taxon>
        <taxon>Pseudomonadati</taxon>
        <taxon>Pseudomonadota</taxon>
        <taxon>Alphaproteobacteria</taxon>
        <taxon>Sphingomonadales</taxon>
        <taxon>Sphingomonadaceae</taxon>
        <taxon>Sphingomonas</taxon>
    </lineage>
</organism>
<reference evidence="4 5" key="1">
    <citation type="journal article" date="2013" name="Antonie Van Leeuwenhoek">
        <title>Sphingomonas ginsenosidivorax sp. nov., with the ability to transform ginsenosides.</title>
        <authorList>
            <person name="Jin X.F."/>
            <person name="Kim J.K."/>
            <person name="Liu Q.M."/>
            <person name="Kang M.S."/>
            <person name="He D."/>
            <person name="Jin F.X."/>
            <person name="Kim S.C."/>
            <person name="Im W.T."/>
        </authorList>
    </citation>
    <scope>NUCLEOTIDE SEQUENCE [LARGE SCALE GENOMIC DNA]</scope>
    <source>
        <strain evidence="4 5">KHI67</strain>
    </source>
</reference>
<dbReference type="GO" id="GO:0016747">
    <property type="term" value="F:acyltransferase activity, transferring groups other than amino-acyl groups"/>
    <property type="evidence" value="ECO:0007669"/>
    <property type="project" value="InterPro"/>
</dbReference>
<dbReference type="PROSITE" id="PS51186">
    <property type="entry name" value="GNAT"/>
    <property type="match status" value="1"/>
</dbReference>